<dbReference type="STRING" id="1166018.FAES_3577"/>
<dbReference type="Gene3D" id="3.20.20.80">
    <property type="entry name" value="Glycosidases"/>
    <property type="match status" value="1"/>
</dbReference>
<reference evidence="1 2" key="1">
    <citation type="journal article" date="2012" name="J. Bacteriol.">
        <title>Genome Sequence of Fibrella aestuarina BUZ 2T, a Filamentous Marine Bacterium.</title>
        <authorList>
            <person name="Filippini M."/>
            <person name="Qi W."/>
            <person name="Blom J."/>
            <person name="Goesmann A."/>
            <person name="Smits T.H."/>
            <person name="Bagheri H.C."/>
        </authorList>
    </citation>
    <scope>NUCLEOTIDE SEQUENCE [LARGE SCALE GENOMIC DNA]</scope>
    <source>
        <strain evidence="2">BUZ 2T</strain>
    </source>
</reference>
<dbReference type="AlphaFoldDB" id="I0KBT1"/>
<dbReference type="SUPFAM" id="SSF51445">
    <property type="entry name" value="(Trans)glycosidases"/>
    <property type="match status" value="1"/>
</dbReference>
<accession>I0KBT1</accession>
<name>I0KBT1_9BACT</name>
<dbReference type="eggNOG" id="COG2357">
    <property type="taxonomic scope" value="Bacteria"/>
</dbReference>
<keyword evidence="2" id="KW-1185">Reference proteome</keyword>
<evidence type="ECO:0000313" key="1">
    <source>
        <dbReference type="EMBL" id="CCH01584.1"/>
    </source>
</evidence>
<organism evidence="1 2">
    <name type="scientific">Fibrella aestuarina BUZ 2</name>
    <dbReference type="NCBI Taxonomy" id="1166018"/>
    <lineage>
        <taxon>Bacteria</taxon>
        <taxon>Pseudomonadati</taxon>
        <taxon>Bacteroidota</taxon>
        <taxon>Cytophagia</taxon>
        <taxon>Cytophagales</taxon>
        <taxon>Spirosomataceae</taxon>
        <taxon>Fibrella</taxon>
    </lineage>
</organism>
<proteinExistence type="predicted"/>
<dbReference type="InterPro" id="IPR017853">
    <property type="entry name" value="GH"/>
</dbReference>
<dbReference type="CDD" id="cd19608">
    <property type="entry name" value="GH113_mannanase-like"/>
    <property type="match status" value="1"/>
</dbReference>
<dbReference type="KEGG" id="fae:FAES_3577"/>
<dbReference type="InterPro" id="IPR055151">
    <property type="entry name" value="GH113"/>
</dbReference>
<gene>
    <name evidence="1" type="ORF">FAES_3577</name>
</gene>
<protein>
    <submittedName>
        <fullName evidence="1">Uncharacterized protein</fullName>
    </submittedName>
</protein>
<sequence>MKCSFDTKPQTALPAQTCCLLNADCNLPKAVHRLAFPCCLFLVWLLAHCQAQPPYVYVGKKMKGANLVAPPQKPSDSTLGTLHADGGDWVAVVPYGFCRKDTPHFYWHGNPPPGRRQMGQWWGETPAGVAETIQMARAQGMKVMLKPHVWMMGGSHLDLAFEQEADWLSFEADYRGYVLHNAHLADSLGVDLLCITTELDRFALSRPAFWTKLIDDVRKVYKGKLTYAANWDRYPQLPFWNQLDYIGVDAYFPLSDATTPSEKAMVRGWKKPLAELEALSRKYQKPILFTEFGYRACNDAAARPWESETDCVPNPQAQANAYAALHEAVWGQPWFAGGFLWKWFMNDQHGHRERDSFSPQNKPAEAVLRRVWEGK</sequence>
<dbReference type="Proteomes" id="UP000011058">
    <property type="component" value="Chromosome"/>
</dbReference>
<dbReference type="OrthoDB" id="9773531at2"/>
<dbReference type="EMBL" id="HE796683">
    <property type="protein sequence ID" value="CCH01584.1"/>
    <property type="molecule type" value="Genomic_DNA"/>
</dbReference>
<evidence type="ECO:0000313" key="2">
    <source>
        <dbReference type="Proteomes" id="UP000011058"/>
    </source>
</evidence>
<dbReference type="HOGENOM" id="CLU_074032_0_0_10"/>
<dbReference type="Pfam" id="PF22612">
    <property type="entry name" value="GH113"/>
    <property type="match status" value="1"/>
</dbReference>